<dbReference type="CDD" id="cd12914">
    <property type="entry name" value="PDC1_DGC_like"/>
    <property type="match status" value="1"/>
</dbReference>
<dbReference type="PROSITE" id="PS50885">
    <property type="entry name" value="HAMP"/>
    <property type="match status" value="1"/>
</dbReference>
<organism evidence="13 14">
    <name type="scientific">Alkaliphilus metalliredigens (strain QYMF)</name>
    <dbReference type="NCBI Taxonomy" id="293826"/>
    <lineage>
        <taxon>Bacteria</taxon>
        <taxon>Bacillati</taxon>
        <taxon>Bacillota</taxon>
        <taxon>Clostridia</taxon>
        <taxon>Peptostreptococcales</taxon>
        <taxon>Natronincolaceae</taxon>
        <taxon>Alkaliphilus</taxon>
    </lineage>
</organism>
<dbReference type="RefSeq" id="WP_012064061.1">
    <property type="nucleotide sequence ID" value="NC_009633.1"/>
</dbReference>
<feature type="domain" description="Methyl-accepting transducer" evidence="11">
    <location>
        <begin position="377"/>
        <end position="634"/>
    </location>
</feature>
<dbReference type="GO" id="GO:0005886">
    <property type="term" value="C:plasma membrane"/>
    <property type="evidence" value="ECO:0007669"/>
    <property type="project" value="UniProtKB-SubCell"/>
</dbReference>
<accession>A6TSC5</accession>
<dbReference type="AlphaFoldDB" id="A6TSC5"/>
<name>A6TSC5_ALKMQ</name>
<dbReference type="PANTHER" id="PTHR32089">
    <property type="entry name" value="METHYL-ACCEPTING CHEMOTAXIS PROTEIN MCPB"/>
    <property type="match status" value="1"/>
</dbReference>
<evidence type="ECO:0000256" key="3">
    <source>
        <dbReference type="ARBA" id="ARBA00022500"/>
    </source>
</evidence>
<dbReference type="Pfam" id="PF00015">
    <property type="entry name" value="MCPsignal"/>
    <property type="match status" value="1"/>
</dbReference>
<keyword evidence="4 10" id="KW-0812">Transmembrane</keyword>
<sequence length="663" mass="73002">MKKLKFKITIVFILISVILFSATGLAVSYLSKESIVEISEMLSNEIVKSNSDAISEYIDARISELEHIAEYDYLKEMNIEESKEYLKRIANDSEYESVALVEPDGNAWASTDATLDLSQSPYMKEIFQNGADSFVSDPFLALSSGNIIISIAQVITDHDGNKVGLLSAALPLSKIAEISEDINIEEKGFGWIINENGLIIAHRDESVAMIENVIEAEEGVYRELTNDKEKMLSDEEGIIEGIVNGEEVYLFFATIDNTLNWKLVVEIPRSILLSSIANLNRMFTMLIMLVLLIMGIAAFMISNIITKPISAITEYSENISRLDFTKDLPQELLLRKDELGALSTSFSNITHNLRSFIQTIAENAQYISTSSKKLTSTSTESAIAAEEVARTIEEIAKGANSQAEDTERGAENINELGKLIEKDQLYIKDLNLSTNEVTKLKDEGLEILIELIEKTKMNNKSSKEVYEIIVNTNESAEKIDNASQMIKSIAEQTNLLALNAAIEAARAGEAGKGFAVVADEIRKLAEQSNSFTEEINAIIKELTDKTGNAVNTMEAVAKIVNSQAESVELTNTKFKGIDSAIQKMTEIIMSINESGRVMEGKKDGIIGIIENLSAISQENAAGTEEASASVEEQTASMEEISNASDSLARLSEEMQNNIAKFKY</sequence>
<dbReference type="EMBL" id="CP000724">
    <property type="protein sequence ID" value="ABR49093.1"/>
    <property type="molecule type" value="Genomic_DNA"/>
</dbReference>
<dbReference type="InterPro" id="IPR029151">
    <property type="entry name" value="Sensor-like_sf"/>
</dbReference>
<dbReference type="GO" id="GO:0007165">
    <property type="term" value="P:signal transduction"/>
    <property type="evidence" value="ECO:0007669"/>
    <property type="project" value="UniProtKB-KW"/>
</dbReference>
<keyword evidence="6 10" id="KW-0472">Membrane</keyword>
<dbReference type="InterPro" id="IPR004089">
    <property type="entry name" value="MCPsignal_dom"/>
</dbReference>
<keyword evidence="3" id="KW-0145">Chemotaxis</keyword>
<dbReference type="Gene3D" id="3.30.450.20">
    <property type="entry name" value="PAS domain"/>
    <property type="match status" value="1"/>
</dbReference>
<evidence type="ECO:0000259" key="11">
    <source>
        <dbReference type="PROSITE" id="PS50111"/>
    </source>
</evidence>
<evidence type="ECO:0000256" key="1">
    <source>
        <dbReference type="ARBA" id="ARBA00004651"/>
    </source>
</evidence>
<dbReference type="PROSITE" id="PS50111">
    <property type="entry name" value="CHEMOTAXIS_TRANSDUC_2"/>
    <property type="match status" value="1"/>
</dbReference>
<dbReference type="STRING" id="293826.Amet_2943"/>
<evidence type="ECO:0000256" key="6">
    <source>
        <dbReference type="ARBA" id="ARBA00023136"/>
    </source>
</evidence>
<dbReference type="InterPro" id="IPR033479">
    <property type="entry name" value="dCache_1"/>
</dbReference>
<comment type="subcellular location">
    <subcellularLocation>
        <location evidence="1">Cell membrane</location>
        <topology evidence="1">Multi-pass membrane protein</topology>
    </subcellularLocation>
</comment>
<evidence type="ECO:0000259" key="12">
    <source>
        <dbReference type="PROSITE" id="PS50885"/>
    </source>
</evidence>
<dbReference type="Gene3D" id="1.10.287.950">
    <property type="entry name" value="Methyl-accepting chemotaxis protein"/>
    <property type="match status" value="1"/>
</dbReference>
<dbReference type="Proteomes" id="UP000001572">
    <property type="component" value="Chromosome"/>
</dbReference>
<dbReference type="CDD" id="cd06225">
    <property type="entry name" value="HAMP"/>
    <property type="match status" value="1"/>
</dbReference>
<keyword evidence="5 10" id="KW-1133">Transmembrane helix</keyword>
<evidence type="ECO:0000256" key="2">
    <source>
        <dbReference type="ARBA" id="ARBA00022475"/>
    </source>
</evidence>
<evidence type="ECO:0000256" key="8">
    <source>
        <dbReference type="ARBA" id="ARBA00029447"/>
    </source>
</evidence>
<evidence type="ECO:0000256" key="10">
    <source>
        <dbReference type="SAM" id="Phobius"/>
    </source>
</evidence>
<dbReference type="InterPro" id="IPR003660">
    <property type="entry name" value="HAMP_dom"/>
</dbReference>
<evidence type="ECO:0000313" key="13">
    <source>
        <dbReference type="EMBL" id="ABR49093.1"/>
    </source>
</evidence>
<protein>
    <submittedName>
        <fullName evidence="13">Methyl-accepting chemotaxis sensory transducer</fullName>
    </submittedName>
</protein>
<feature type="domain" description="HAMP" evidence="12">
    <location>
        <begin position="303"/>
        <end position="358"/>
    </location>
</feature>
<proteinExistence type="inferred from homology"/>
<dbReference type="KEGG" id="amt:Amet_2943"/>
<evidence type="ECO:0000256" key="4">
    <source>
        <dbReference type="ARBA" id="ARBA00022692"/>
    </source>
</evidence>
<dbReference type="CDD" id="cd12912">
    <property type="entry name" value="PDC2_MCP_like"/>
    <property type="match status" value="1"/>
</dbReference>
<reference evidence="14" key="1">
    <citation type="journal article" date="2016" name="Genome Announc.">
        <title>Complete genome sequence of Alkaliphilus metalliredigens strain QYMF, an alkaliphilic and metal-reducing bacterium isolated from borax-contaminated leachate ponds.</title>
        <authorList>
            <person name="Hwang C."/>
            <person name="Copeland A."/>
            <person name="Lucas S."/>
            <person name="Lapidus A."/>
            <person name="Barry K."/>
            <person name="Detter J.C."/>
            <person name="Glavina Del Rio T."/>
            <person name="Hammon N."/>
            <person name="Israni S."/>
            <person name="Dalin E."/>
            <person name="Tice H."/>
            <person name="Pitluck S."/>
            <person name="Chertkov O."/>
            <person name="Brettin T."/>
            <person name="Bruce D."/>
            <person name="Han C."/>
            <person name="Schmutz J."/>
            <person name="Larimer F."/>
            <person name="Land M.L."/>
            <person name="Hauser L."/>
            <person name="Kyrpides N."/>
            <person name="Mikhailova N."/>
            <person name="Ye Q."/>
            <person name="Zhou J."/>
            <person name="Richardson P."/>
            <person name="Fields M.W."/>
        </authorList>
    </citation>
    <scope>NUCLEOTIDE SEQUENCE [LARGE SCALE GENOMIC DNA]</scope>
    <source>
        <strain evidence="14">QYMF</strain>
    </source>
</reference>
<evidence type="ECO:0000313" key="14">
    <source>
        <dbReference type="Proteomes" id="UP000001572"/>
    </source>
</evidence>
<dbReference type="SUPFAM" id="SSF58104">
    <property type="entry name" value="Methyl-accepting chemotaxis protein (MCP) signaling domain"/>
    <property type="match status" value="1"/>
</dbReference>
<dbReference type="SMART" id="SM00304">
    <property type="entry name" value="HAMP"/>
    <property type="match status" value="1"/>
</dbReference>
<dbReference type="SUPFAM" id="SSF103190">
    <property type="entry name" value="Sensory domain-like"/>
    <property type="match status" value="1"/>
</dbReference>
<dbReference type="PANTHER" id="PTHR32089:SF112">
    <property type="entry name" value="LYSOZYME-LIKE PROTEIN-RELATED"/>
    <property type="match status" value="1"/>
</dbReference>
<keyword evidence="7 9" id="KW-0807">Transducer</keyword>
<comment type="similarity">
    <text evidence="8">Belongs to the methyl-accepting chemotaxis (MCP) protein family.</text>
</comment>
<feature type="transmembrane region" description="Helical" evidence="10">
    <location>
        <begin position="282"/>
        <end position="301"/>
    </location>
</feature>
<gene>
    <name evidence="13" type="ordered locus">Amet_2943</name>
</gene>
<evidence type="ECO:0000256" key="9">
    <source>
        <dbReference type="PROSITE-ProRule" id="PRU00284"/>
    </source>
</evidence>
<keyword evidence="2" id="KW-1003">Cell membrane</keyword>
<dbReference type="Pfam" id="PF02743">
    <property type="entry name" value="dCache_1"/>
    <property type="match status" value="1"/>
</dbReference>
<dbReference type="eggNOG" id="COG0840">
    <property type="taxonomic scope" value="Bacteria"/>
</dbReference>
<dbReference type="SMART" id="SM00283">
    <property type="entry name" value="MA"/>
    <property type="match status" value="1"/>
</dbReference>
<keyword evidence="14" id="KW-1185">Reference proteome</keyword>
<evidence type="ECO:0000256" key="5">
    <source>
        <dbReference type="ARBA" id="ARBA00022989"/>
    </source>
</evidence>
<evidence type="ECO:0000256" key="7">
    <source>
        <dbReference type="ARBA" id="ARBA00023224"/>
    </source>
</evidence>
<dbReference type="HOGENOM" id="CLU_000445_107_19_9"/>
<dbReference type="GO" id="GO:0006935">
    <property type="term" value="P:chemotaxis"/>
    <property type="evidence" value="ECO:0007669"/>
    <property type="project" value="UniProtKB-KW"/>
</dbReference>